<dbReference type="CTD" id="9805807"/>
<dbReference type="Pfam" id="PF04155">
    <property type="entry name" value="Ground-like"/>
    <property type="match status" value="1"/>
</dbReference>
<dbReference type="eggNOG" id="ENOG502QRH7">
    <property type="taxonomic scope" value="Eukaryota"/>
</dbReference>
<protein>
    <submittedName>
        <fullName evidence="3">CRE-GRD-15 protein</fullName>
    </submittedName>
</protein>
<reference evidence="3" key="1">
    <citation type="submission" date="2007-07" db="EMBL/GenBank/DDBJ databases">
        <title>PCAP assembly of the Caenorhabditis remanei genome.</title>
        <authorList>
            <consortium name="The Caenorhabditis remanei Sequencing Consortium"/>
            <person name="Wilson R.K."/>
        </authorList>
    </citation>
    <scope>NUCLEOTIDE SEQUENCE [LARGE SCALE GENOMIC DNA]</scope>
    <source>
        <strain evidence="3">PB4641</strain>
    </source>
</reference>
<dbReference type="PANTHER" id="PTHR31967:SF20">
    <property type="entry name" value="GROUND-LIKE DOMAIN-CONTAINING PROTEIN"/>
    <property type="match status" value="1"/>
</dbReference>
<feature type="transmembrane region" description="Helical" evidence="1">
    <location>
        <begin position="7"/>
        <end position="27"/>
    </location>
</feature>
<evidence type="ECO:0000259" key="2">
    <source>
        <dbReference type="Pfam" id="PF04155"/>
    </source>
</evidence>
<dbReference type="Proteomes" id="UP000008281">
    <property type="component" value="Unassembled WGS sequence"/>
</dbReference>
<dbReference type="OrthoDB" id="5831900at2759"/>
<proteinExistence type="predicted"/>
<evidence type="ECO:0000313" key="4">
    <source>
        <dbReference type="Proteomes" id="UP000008281"/>
    </source>
</evidence>
<sequence length="237" mass="27300">MTENYPFFKIIAIFFISTLVFVASVPITVPRDTVDNVEEKYSAAPNNTPISKVYIFGRPIYIREPFVIPQRNYTEQVDFSKLFSDPSKLRRNRASYVDEAVHNQRQQHQQYPEAVGGGGGEYPYVQKSKYPLRQCYTERSGYMCCNLKLEKVMHNTTQKMAEKKACNLQKMSAMLQAETEAMFGTEFEAISAVGDFASKIHFYSDYVCKMQRDGRTILVYATPSRHDYAAPYTQYTL</sequence>
<dbReference type="InParanoid" id="E3M915"/>
<dbReference type="OMA" id="IYIREPF"/>
<organism evidence="4">
    <name type="scientific">Caenorhabditis remanei</name>
    <name type="common">Caenorhabditis vulgaris</name>
    <dbReference type="NCBI Taxonomy" id="31234"/>
    <lineage>
        <taxon>Eukaryota</taxon>
        <taxon>Metazoa</taxon>
        <taxon>Ecdysozoa</taxon>
        <taxon>Nematoda</taxon>
        <taxon>Chromadorea</taxon>
        <taxon>Rhabditida</taxon>
        <taxon>Rhabditina</taxon>
        <taxon>Rhabditomorpha</taxon>
        <taxon>Rhabditoidea</taxon>
        <taxon>Rhabditidae</taxon>
        <taxon>Peloderinae</taxon>
        <taxon>Caenorhabditis</taxon>
    </lineage>
</organism>
<gene>
    <name evidence="3" type="primary">Cre-grd-15</name>
    <name evidence="3" type="ORF">CRE_14058</name>
</gene>
<feature type="domain" description="Ground-like" evidence="2">
    <location>
        <begin position="141"/>
        <end position="220"/>
    </location>
</feature>
<dbReference type="GeneID" id="9805807"/>
<dbReference type="HOGENOM" id="CLU_1171573_0_0_1"/>
<dbReference type="EMBL" id="DS268429">
    <property type="protein sequence ID" value="EFO95836.1"/>
    <property type="molecule type" value="Genomic_DNA"/>
</dbReference>
<dbReference type="PANTHER" id="PTHR31967">
    <property type="entry name" value="GROUNDHOG (HEDGEHOG-LIKE FAMILY)-RELATED"/>
    <property type="match status" value="1"/>
</dbReference>
<dbReference type="AlphaFoldDB" id="E3M915"/>
<keyword evidence="4" id="KW-1185">Reference proteome</keyword>
<keyword evidence="1" id="KW-0472">Membrane</keyword>
<keyword evidence="1" id="KW-1133">Transmembrane helix</keyword>
<evidence type="ECO:0000256" key="1">
    <source>
        <dbReference type="SAM" id="Phobius"/>
    </source>
</evidence>
<dbReference type="FunCoup" id="E3M915">
    <property type="interactions" value="476"/>
</dbReference>
<dbReference type="RefSeq" id="XP_003107516.2">
    <property type="nucleotide sequence ID" value="XM_003107468.2"/>
</dbReference>
<dbReference type="InterPro" id="IPR007284">
    <property type="entry name" value="Ground-like_dom"/>
</dbReference>
<name>E3M915_CAERE</name>
<evidence type="ECO:0000313" key="3">
    <source>
        <dbReference type="EMBL" id="EFO95836.1"/>
    </source>
</evidence>
<dbReference type="KEGG" id="crq:GCK72_003611"/>
<keyword evidence="1" id="KW-0812">Transmembrane</keyword>
<dbReference type="STRING" id="31234.E3M915"/>
<accession>E3M915</accession>